<dbReference type="InterPro" id="IPR008197">
    <property type="entry name" value="WAP_dom"/>
</dbReference>
<dbReference type="SUPFAM" id="SSF57256">
    <property type="entry name" value="Elafin-like"/>
    <property type="match status" value="1"/>
</dbReference>
<keyword evidence="1" id="KW-0732">Signal</keyword>
<dbReference type="GO" id="GO:0005576">
    <property type="term" value="C:extracellular region"/>
    <property type="evidence" value="ECO:0007669"/>
    <property type="project" value="InterPro"/>
</dbReference>
<name>A0A6J2K2M6_BOMMA</name>
<reference evidence="4" key="1">
    <citation type="submission" date="2025-08" db="UniProtKB">
        <authorList>
            <consortium name="RefSeq"/>
        </authorList>
    </citation>
    <scope>IDENTIFICATION</scope>
    <source>
        <tissue evidence="4">Silk gland</tissue>
    </source>
</reference>
<dbReference type="Proteomes" id="UP000504629">
    <property type="component" value="Unplaced"/>
</dbReference>
<feature type="signal peptide" evidence="1">
    <location>
        <begin position="1"/>
        <end position="28"/>
    </location>
</feature>
<dbReference type="Pfam" id="PF00095">
    <property type="entry name" value="WAP"/>
    <property type="match status" value="1"/>
</dbReference>
<evidence type="ECO:0000259" key="2">
    <source>
        <dbReference type="PROSITE" id="PS51390"/>
    </source>
</evidence>
<dbReference type="KEGG" id="bman:114247398"/>
<evidence type="ECO:0000256" key="1">
    <source>
        <dbReference type="SAM" id="SignalP"/>
    </source>
</evidence>
<accession>A0A6J2K2M6</accession>
<dbReference type="GO" id="GO:0030414">
    <property type="term" value="F:peptidase inhibitor activity"/>
    <property type="evidence" value="ECO:0007669"/>
    <property type="project" value="InterPro"/>
</dbReference>
<protein>
    <submittedName>
        <fullName evidence="4">WAP four-disulfide core domain protein 2-like</fullName>
    </submittedName>
</protein>
<sequence length="134" mass="14670">MTREFKSPEMLRCLLLIIVSCFASYSLCGSCPPTLSVDICEPMCGPGQECNGTQLCCPTHCGGAMCVDAMTQRHFVHLVKKGNCPEFPRGPWICSHTCTGDSDCPRALKCCHNRCGVLTCQKPEIDPEPFVELP</sequence>
<gene>
    <name evidence="4" type="primary">LOC114247398</name>
</gene>
<keyword evidence="3" id="KW-1185">Reference proteome</keyword>
<organism evidence="3 4">
    <name type="scientific">Bombyx mandarina</name>
    <name type="common">Wild silk moth</name>
    <name type="synonym">Wild silkworm</name>
    <dbReference type="NCBI Taxonomy" id="7092"/>
    <lineage>
        <taxon>Eukaryota</taxon>
        <taxon>Metazoa</taxon>
        <taxon>Ecdysozoa</taxon>
        <taxon>Arthropoda</taxon>
        <taxon>Hexapoda</taxon>
        <taxon>Insecta</taxon>
        <taxon>Pterygota</taxon>
        <taxon>Neoptera</taxon>
        <taxon>Endopterygota</taxon>
        <taxon>Lepidoptera</taxon>
        <taxon>Glossata</taxon>
        <taxon>Ditrysia</taxon>
        <taxon>Bombycoidea</taxon>
        <taxon>Bombycidae</taxon>
        <taxon>Bombycinae</taxon>
        <taxon>Bombyx</taxon>
    </lineage>
</organism>
<proteinExistence type="predicted"/>
<evidence type="ECO:0000313" key="4">
    <source>
        <dbReference type="RefSeq" id="XP_028036155.1"/>
    </source>
</evidence>
<dbReference type="AlphaFoldDB" id="A0A6J2K2M6"/>
<dbReference type="OrthoDB" id="6060011at2759"/>
<feature type="chain" id="PRO_5027111903" evidence="1">
    <location>
        <begin position="29"/>
        <end position="134"/>
    </location>
</feature>
<feature type="domain" description="WAP" evidence="2">
    <location>
        <begin position="77"/>
        <end position="124"/>
    </location>
</feature>
<dbReference type="PROSITE" id="PS51390">
    <property type="entry name" value="WAP"/>
    <property type="match status" value="1"/>
</dbReference>
<dbReference type="RefSeq" id="XP_028036155.1">
    <property type="nucleotide sequence ID" value="XM_028180354.1"/>
</dbReference>
<dbReference type="GeneID" id="114247398"/>
<dbReference type="Gene3D" id="4.10.75.10">
    <property type="entry name" value="Elafin-like"/>
    <property type="match status" value="1"/>
</dbReference>
<evidence type="ECO:0000313" key="3">
    <source>
        <dbReference type="Proteomes" id="UP000504629"/>
    </source>
</evidence>
<dbReference type="InterPro" id="IPR036645">
    <property type="entry name" value="Elafin-like_sf"/>
</dbReference>
<dbReference type="SMART" id="SM00217">
    <property type="entry name" value="WAP"/>
    <property type="match status" value="1"/>
</dbReference>